<keyword evidence="1" id="KW-1185">Reference proteome</keyword>
<feature type="non-terminal residue" evidence="2">
    <location>
        <position position="107"/>
    </location>
</feature>
<name>A0AAJ6YTB1_9HYME</name>
<protein>
    <submittedName>
        <fullName evidence="2">Uncharacterized protein LOC105366980</fullName>
    </submittedName>
</protein>
<dbReference type="RefSeq" id="XP_011503902.1">
    <property type="nucleotide sequence ID" value="XM_011505600.1"/>
</dbReference>
<organism evidence="1 2">
    <name type="scientific">Ceratosolen solmsi marchali</name>
    <dbReference type="NCBI Taxonomy" id="326594"/>
    <lineage>
        <taxon>Eukaryota</taxon>
        <taxon>Metazoa</taxon>
        <taxon>Ecdysozoa</taxon>
        <taxon>Arthropoda</taxon>
        <taxon>Hexapoda</taxon>
        <taxon>Insecta</taxon>
        <taxon>Pterygota</taxon>
        <taxon>Neoptera</taxon>
        <taxon>Endopterygota</taxon>
        <taxon>Hymenoptera</taxon>
        <taxon>Apocrita</taxon>
        <taxon>Proctotrupomorpha</taxon>
        <taxon>Chalcidoidea</taxon>
        <taxon>Agaonidae</taxon>
        <taxon>Agaoninae</taxon>
        <taxon>Ceratosolen</taxon>
    </lineage>
</organism>
<gene>
    <name evidence="2" type="primary">LOC105366980</name>
</gene>
<dbReference type="KEGG" id="csol:105366980"/>
<evidence type="ECO:0000313" key="1">
    <source>
        <dbReference type="Proteomes" id="UP000695007"/>
    </source>
</evidence>
<dbReference type="GeneID" id="105366980"/>
<dbReference type="AlphaFoldDB" id="A0AAJ6YTB1"/>
<evidence type="ECO:0000313" key="2">
    <source>
        <dbReference type="RefSeq" id="XP_011503902.1"/>
    </source>
</evidence>
<sequence>MERLLPIGSSARVINQQQGNESGIYALNYRLNLHSVSELEIPLPERLLRIKSEYEDPSKEICHKNQILEFSKKLDSINLVTSIQHSRCNNTNYSNDNLSNHLAPKDC</sequence>
<dbReference type="Proteomes" id="UP000695007">
    <property type="component" value="Unplaced"/>
</dbReference>
<accession>A0AAJ6YTB1</accession>
<proteinExistence type="predicted"/>
<reference evidence="2" key="1">
    <citation type="submission" date="2025-08" db="UniProtKB">
        <authorList>
            <consortium name="RefSeq"/>
        </authorList>
    </citation>
    <scope>IDENTIFICATION</scope>
</reference>